<protein>
    <recommendedName>
        <fullName evidence="3">TonB-dependent receptor</fullName>
    </recommendedName>
</protein>
<organism evidence="1 2">
    <name type="scientific">Arcticibacter svalbardensis MN12-7</name>
    <dbReference type="NCBI Taxonomy" id="1150600"/>
    <lineage>
        <taxon>Bacteria</taxon>
        <taxon>Pseudomonadati</taxon>
        <taxon>Bacteroidota</taxon>
        <taxon>Sphingobacteriia</taxon>
        <taxon>Sphingobacteriales</taxon>
        <taxon>Sphingobacteriaceae</taxon>
        <taxon>Arcticibacter</taxon>
    </lineage>
</organism>
<reference evidence="1 2" key="1">
    <citation type="journal article" date="2013" name="Genome Announc.">
        <title>Draft Genome Sequence of Arcticibacter svalbardensis Strain MN12-7T, a Member of the Family Sphingobacteriaceae Isolated from an Arctic Soil Sample.</title>
        <authorList>
            <person name="Shivaji S."/>
            <person name="Ara S."/>
            <person name="Prasad S."/>
            <person name="Manasa B.P."/>
            <person name="Begum Z."/>
            <person name="Singh A."/>
            <person name="Kumar Pinnaka A."/>
        </authorList>
    </citation>
    <scope>NUCLEOTIDE SEQUENCE [LARGE SCALE GENOMIC DNA]</scope>
    <source>
        <strain evidence="1 2">MN12-7</strain>
    </source>
</reference>
<accession>R9GMM4</accession>
<comment type="caution">
    <text evidence="1">The sequence shown here is derived from an EMBL/GenBank/DDBJ whole genome shotgun (WGS) entry which is preliminary data.</text>
</comment>
<keyword evidence="2" id="KW-1185">Reference proteome</keyword>
<gene>
    <name evidence="1" type="ORF">ADIARSV_4062</name>
</gene>
<evidence type="ECO:0000313" key="1">
    <source>
        <dbReference type="EMBL" id="EOR92780.1"/>
    </source>
</evidence>
<sequence>MIDSLIKPKSIKSLKVEKEGGGAAIYGYRAGNGIVVIGIQRRYWKSELNY</sequence>
<dbReference type="RefSeq" id="WP_016197281.1">
    <property type="nucleotide sequence ID" value="NZ_AQPN01000143.1"/>
</dbReference>
<evidence type="ECO:0008006" key="3">
    <source>
        <dbReference type="Google" id="ProtNLM"/>
    </source>
</evidence>
<dbReference type="EMBL" id="AQPN01000143">
    <property type="protein sequence ID" value="EOR92780.1"/>
    <property type="molecule type" value="Genomic_DNA"/>
</dbReference>
<dbReference type="Proteomes" id="UP000014174">
    <property type="component" value="Unassembled WGS sequence"/>
</dbReference>
<proteinExistence type="predicted"/>
<dbReference type="AlphaFoldDB" id="R9GMM4"/>
<evidence type="ECO:0000313" key="2">
    <source>
        <dbReference type="Proteomes" id="UP000014174"/>
    </source>
</evidence>
<name>R9GMM4_9SPHI</name>